<dbReference type="Gene3D" id="3.20.20.450">
    <property type="entry name" value="EAL domain"/>
    <property type="match status" value="1"/>
</dbReference>
<dbReference type="SUPFAM" id="SSF141868">
    <property type="entry name" value="EAL domain-like"/>
    <property type="match status" value="1"/>
</dbReference>
<dbReference type="AlphaFoldDB" id="A0A4Q2SB89"/>
<dbReference type="PANTHER" id="PTHR44757">
    <property type="entry name" value="DIGUANYLATE CYCLASE DGCP"/>
    <property type="match status" value="1"/>
</dbReference>
<dbReference type="OrthoDB" id="9814202at2"/>
<feature type="domain" description="EAL" evidence="2">
    <location>
        <begin position="1"/>
        <end position="213"/>
    </location>
</feature>
<gene>
    <name evidence="3" type="ORF">EUU22_22335</name>
</gene>
<dbReference type="PANTHER" id="PTHR44757:SF2">
    <property type="entry name" value="BIOFILM ARCHITECTURE MAINTENANCE PROTEIN MBAA"/>
    <property type="match status" value="1"/>
</dbReference>
<evidence type="ECO:0000256" key="1">
    <source>
        <dbReference type="SAM" id="MobiDB-lite"/>
    </source>
</evidence>
<evidence type="ECO:0000313" key="3">
    <source>
        <dbReference type="EMBL" id="RYB98583.1"/>
    </source>
</evidence>
<protein>
    <submittedName>
        <fullName evidence="3">EAL domain-containing protein</fullName>
    </submittedName>
</protein>
<feature type="region of interest" description="Disordered" evidence="1">
    <location>
        <begin position="206"/>
        <end position="240"/>
    </location>
</feature>
<dbReference type="InterPro" id="IPR052155">
    <property type="entry name" value="Biofilm_reg_signaling"/>
</dbReference>
<evidence type="ECO:0000259" key="2">
    <source>
        <dbReference type="PROSITE" id="PS50883"/>
    </source>
</evidence>
<dbReference type="EMBL" id="SDVB01000375">
    <property type="protein sequence ID" value="RYB98583.1"/>
    <property type="molecule type" value="Genomic_DNA"/>
</dbReference>
<dbReference type="PROSITE" id="PS50883">
    <property type="entry name" value="EAL"/>
    <property type="match status" value="1"/>
</dbReference>
<dbReference type="InterPro" id="IPR035919">
    <property type="entry name" value="EAL_sf"/>
</dbReference>
<dbReference type="InterPro" id="IPR001633">
    <property type="entry name" value="EAL_dom"/>
</dbReference>
<proteinExistence type="predicted"/>
<reference evidence="3 4" key="1">
    <citation type="submission" date="2019-01" db="EMBL/GenBank/DDBJ databases">
        <authorList>
            <person name="Deng T."/>
        </authorList>
    </citation>
    <scope>NUCLEOTIDE SEQUENCE [LARGE SCALE GENOMIC DNA]</scope>
    <source>
        <strain evidence="3 4">F8825</strain>
    </source>
</reference>
<evidence type="ECO:0000313" key="4">
    <source>
        <dbReference type="Proteomes" id="UP000291088"/>
    </source>
</evidence>
<accession>A0A4Q2SB89</accession>
<dbReference type="SMART" id="SM00052">
    <property type="entry name" value="EAL"/>
    <property type="match status" value="1"/>
</dbReference>
<comment type="caution">
    <text evidence="3">The sequence shown here is derived from an EMBL/GenBank/DDBJ whole genome shotgun (WGS) entry which is preliminary data.</text>
</comment>
<sequence>MRWTDPAKGPVSPAELMPIAEETGLIGPLGESILRQACTEAAKWPPHVSVAVNLSPLQFRDRQLAATVADILGETGLNPSRLQLEITESVLLNKSEGNLLVPRQIRQLAVKIAMDDLGTGYSSLRYLRTFPYDKIEIDRSFVSDLPTGKESLAIIRAVAAIGRALGITTTVEGVDTQAQFDLIRAEGFDEVQAYLVARPLPAKQVLGSSNEGQGRRKWRPMNRSIMRKAASAPPLNQPRK</sequence>
<keyword evidence="4" id="KW-1185">Reference proteome</keyword>
<dbReference type="Proteomes" id="UP000291088">
    <property type="component" value="Unassembled WGS sequence"/>
</dbReference>
<dbReference type="CDD" id="cd01948">
    <property type="entry name" value="EAL"/>
    <property type="match status" value="1"/>
</dbReference>
<name>A0A4Q2SB89_9HYPH</name>
<organism evidence="3 4">
    <name type="scientific">Ciceribacter ferrooxidans</name>
    <dbReference type="NCBI Taxonomy" id="2509717"/>
    <lineage>
        <taxon>Bacteria</taxon>
        <taxon>Pseudomonadati</taxon>
        <taxon>Pseudomonadota</taxon>
        <taxon>Alphaproteobacteria</taxon>
        <taxon>Hyphomicrobiales</taxon>
        <taxon>Rhizobiaceae</taxon>
        <taxon>Ciceribacter</taxon>
    </lineage>
</organism>
<dbReference type="Pfam" id="PF00563">
    <property type="entry name" value="EAL"/>
    <property type="match status" value="1"/>
</dbReference>